<keyword evidence="5 12" id="KW-0812">Transmembrane</keyword>
<accession>A0A542XB12</accession>
<feature type="transmembrane region" description="Helical" evidence="12">
    <location>
        <begin position="20"/>
        <end position="41"/>
    </location>
</feature>
<dbReference type="PANTHER" id="PTHR39188:SF3">
    <property type="entry name" value="STAGE IV SPORULATION PROTEIN FB"/>
    <property type="match status" value="1"/>
</dbReference>
<evidence type="ECO:0000256" key="3">
    <source>
        <dbReference type="ARBA" id="ARBA00007931"/>
    </source>
</evidence>
<feature type="transmembrane region" description="Helical" evidence="12">
    <location>
        <begin position="190"/>
        <end position="212"/>
    </location>
</feature>
<reference evidence="14 15" key="1">
    <citation type="submission" date="2019-06" db="EMBL/GenBank/DDBJ databases">
        <title>Sequencing the genomes of 1000 actinobacteria strains.</title>
        <authorList>
            <person name="Klenk H.-P."/>
        </authorList>
    </citation>
    <scope>NUCLEOTIDE SEQUENCE [LARGE SCALE GENOMIC DNA]</scope>
    <source>
        <strain evidence="14 15">DSM 24617</strain>
    </source>
</reference>
<name>A0A542XB12_9MICO</name>
<evidence type="ECO:0000256" key="2">
    <source>
        <dbReference type="ARBA" id="ARBA00004141"/>
    </source>
</evidence>
<comment type="similarity">
    <text evidence="3">Belongs to the peptidase M50B family.</text>
</comment>
<evidence type="ECO:0000256" key="7">
    <source>
        <dbReference type="ARBA" id="ARBA00022801"/>
    </source>
</evidence>
<feature type="domain" description="Peptidase M50" evidence="13">
    <location>
        <begin position="145"/>
        <end position="190"/>
    </location>
</feature>
<dbReference type="RefSeq" id="WP_142005109.1">
    <property type="nucleotide sequence ID" value="NZ_CAJTBP010000001.1"/>
</dbReference>
<evidence type="ECO:0000256" key="9">
    <source>
        <dbReference type="ARBA" id="ARBA00022989"/>
    </source>
</evidence>
<evidence type="ECO:0000256" key="6">
    <source>
        <dbReference type="ARBA" id="ARBA00022723"/>
    </source>
</evidence>
<evidence type="ECO:0000256" key="1">
    <source>
        <dbReference type="ARBA" id="ARBA00001947"/>
    </source>
</evidence>
<comment type="cofactor">
    <cofactor evidence="1">
        <name>Zn(2+)</name>
        <dbReference type="ChEBI" id="CHEBI:29105"/>
    </cofactor>
</comment>
<keyword evidence="9 12" id="KW-1133">Transmembrane helix</keyword>
<feature type="transmembrane region" description="Helical" evidence="12">
    <location>
        <begin position="219"/>
        <end position="236"/>
    </location>
</feature>
<dbReference type="OrthoDB" id="9781963at2"/>
<keyword evidence="7" id="KW-0378">Hydrolase</keyword>
<dbReference type="AlphaFoldDB" id="A0A542XB12"/>
<feature type="transmembrane region" description="Helical" evidence="12">
    <location>
        <begin position="113"/>
        <end position="137"/>
    </location>
</feature>
<evidence type="ECO:0000256" key="5">
    <source>
        <dbReference type="ARBA" id="ARBA00022692"/>
    </source>
</evidence>
<organism evidence="14 15">
    <name type="scientific">Barrientosiimonas humi</name>
    <dbReference type="NCBI Taxonomy" id="999931"/>
    <lineage>
        <taxon>Bacteria</taxon>
        <taxon>Bacillati</taxon>
        <taxon>Actinomycetota</taxon>
        <taxon>Actinomycetes</taxon>
        <taxon>Micrococcales</taxon>
        <taxon>Dermacoccaceae</taxon>
        <taxon>Barrientosiimonas</taxon>
    </lineage>
</organism>
<dbReference type="GO" id="GO:0008237">
    <property type="term" value="F:metallopeptidase activity"/>
    <property type="evidence" value="ECO:0007669"/>
    <property type="project" value="UniProtKB-KW"/>
</dbReference>
<dbReference type="GO" id="GO:0006508">
    <property type="term" value="P:proteolysis"/>
    <property type="evidence" value="ECO:0007669"/>
    <property type="project" value="UniProtKB-KW"/>
</dbReference>
<dbReference type="GO" id="GO:0046872">
    <property type="term" value="F:metal ion binding"/>
    <property type="evidence" value="ECO:0007669"/>
    <property type="project" value="UniProtKB-KW"/>
</dbReference>
<evidence type="ECO:0000256" key="12">
    <source>
        <dbReference type="SAM" id="Phobius"/>
    </source>
</evidence>
<gene>
    <name evidence="14" type="ORF">FB554_1176</name>
</gene>
<evidence type="ECO:0000256" key="4">
    <source>
        <dbReference type="ARBA" id="ARBA00022670"/>
    </source>
</evidence>
<keyword evidence="4 14" id="KW-0645">Protease</keyword>
<dbReference type="Pfam" id="PF02163">
    <property type="entry name" value="Peptidase_M50"/>
    <property type="match status" value="1"/>
</dbReference>
<comment type="caution">
    <text evidence="14">The sequence shown here is derived from an EMBL/GenBank/DDBJ whole genome shotgun (WGS) entry which is preliminary data.</text>
</comment>
<dbReference type="InterPro" id="IPR008915">
    <property type="entry name" value="Peptidase_M50"/>
</dbReference>
<dbReference type="EMBL" id="VFOK01000001">
    <property type="protein sequence ID" value="TQL33042.1"/>
    <property type="molecule type" value="Genomic_DNA"/>
</dbReference>
<dbReference type="GO" id="GO:0016020">
    <property type="term" value="C:membrane"/>
    <property type="evidence" value="ECO:0007669"/>
    <property type="project" value="UniProtKB-SubCell"/>
</dbReference>
<comment type="subcellular location">
    <subcellularLocation>
        <location evidence="2">Membrane</location>
        <topology evidence="2">Multi-pass membrane protein</topology>
    </subcellularLocation>
</comment>
<feature type="transmembrane region" description="Helical" evidence="12">
    <location>
        <begin position="53"/>
        <end position="72"/>
    </location>
</feature>
<evidence type="ECO:0000256" key="8">
    <source>
        <dbReference type="ARBA" id="ARBA00022833"/>
    </source>
</evidence>
<dbReference type="Proteomes" id="UP000318336">
    <property type="component" value="Unassembled WGS sequence"/>
</dbReference>
<sequence>MPSRSPDPGVSGWRLGSLRGVPVYLGSSWPIIAVVIVLLFGPPLQRALPELGMGAYAVAALYAVLLLLSVLVHEAAHAITGQLRGYRVSRIVADLWGGHTAYDHADTTPGSSALVAVVGPAANGALAALAWAALPVVPEGVPRLLVLALAWSNGFVALFNLMPGLPLDGGFLVEALVWKVSGSKTTGTVVAGWCGRVVTVALLLWAIVLPLLQGRSPSLVTVVWSLFLASFLWFGATQAIRAGHGRALLARVRLRDVAEPVTVVDDTTPVAALPPGAVVVGNQARGPWGVVEPQALAGVDPAQRAQVPAGAVAVAQPAGWVTSAPSLDVDVTVAVAAVQAASAEQILVVTETQPPEVALVATARLGAALTRADAEQPRP</sequence>
<keyword evidence="6" id="KW-0479">Metal-binding</keyword>
<evidence type="ECO:0000259" key="13">
    <source>
        <dbReference type="Pfam" id="PF02163"/>
    </source>
</evidence>
<keyword evidence="15" id="KW-1185">Reference proteome</keyword>
<keyword evidence="10" id="KW-0482">Metalloprotease</keyword>
<evidence type="ECO:0000313" key="15">
    <source>
        <dbReference type="Proteomes" id="UP000318336"/>
    </source>
</evidence>
<evidence type="ECO:0000313" key="14">
    <source>
        <dbReference type="EMBL" id="TQL33042.1"/>
    </source>
</evidence>
<evidence type="ECO:0000256" key="10">
    <source>
        <dbReference type="ARBA" id="ARBA00023049"/>
    </source>
</evidence>
<dbReference type="PANTHER" id="PTHR39188">
    <property type="entry name" value="MEMBRANE-ASSOCIATED ZINC METALLOPROTEASE M50B"/>
    <property type="match status" value="1"/>
</dbReference>
<proteinExistence type="inferred from homology"/>
<evidence type="ECO:0000256" key="11">
    <source>
        <dbReference type="ARBA" id="ARBA00023136"/>
    </source>
</evidence>
<protein>
    <submittedName>
        <fullName evidence="14">Zn-dependent protease</fullName>
    </submittedName>
</protein>
<feature type="transmembrane region" description="Helical" evidence="12">
    <location>
        <begin position="144"/>
        <end position="162"/>
    </location>
</feature>
<keyword evidence="11 12" id="KW-0472">Membrane</keyword>
<keyword evidence="8" id="KW-0862">Zinc</keyword>